<dbReference type="InterPro" id="IPR006328">
    <property type="entry name" value="2-HAD"/>
</dbReference>
<dbReference type="InterPro" id="IPR006439">
    <property type="entry name" value="HAD-SF_hydro_IA"/>
</dbReference>
<dbReference type="EMBL" id="CP000708">
    <property type="protein sequence ID" value="ABQ61808.1"/>
    <property type="molecule type" value="Genomic_DNA"/>
</dbReference>
<evidence type="ECO:0000313" key="5">
    <source>
        <dbReference type="Proteomes" id="UP000006383"/>
    </source>
</evidence>
<dbReference type="NCBIfam" id="TIGR01428">
    <property type="entry name" value="HAD_type_II"/>
    <property type="match status" value="1"/>
</dbReference>
<comment type="catalytic activity">
    <reaction evidence="3">
        <text>an (S)-2-haloacid + H2O = a (2R)-2-hydroxycarboxylate + a halide anion + H(+)</text>
        <dbReference type="Rhea" id="RHEA:11192"/>
        <dbReference type="ChEBI" id="CHEBI:15377"/>
        <dbReference type="ChEBI" id="CHEBI:15378"/>
        <dbReference type="ChEBI" id="CHEBI:16042"/>
        <dbReference type="ChEBI" id="CHEBI:58314"/>
        <dbReference type="ChEBI" id="CHEBI:137405"/>
        <dbReference type="EC" id="3.8.1.2"/>
    </reaction>
</comment>
<dbReference type="InterPro" id="IPR051540">
    <property type="entry name" value="S-2-haloacid_dehalogenase"/>
</dbReference>
<evidence type="ECO:0000313" key="4">
    <source>
        <dbReference type="EMBL" id="ABQ61808.1"/>
    </source>
</evidence>
<dbReference type="InterPro" id="IPR036412">
    <property type="entry name" value="HAD-like_sf"/>
</dbReference>
<dbReference type="SFLD" id="SFLDF00045">
    <property type="entry name" value="2-haloacid_dehalogenase"/>
    <property type="match status" value="1"/>
</dbReference>
<dbReference type="PANTHER" id="PTHR43316">
    <property type="entry name" value="HYDROLASE, HALOACID DELAHOGENASE-RELATED"/>
    <property type="match status" value="1"/>
</dbReference>
<gene>
    <name evidence="4" type="primary">dehII</name>
    <name evidence="4" type="ordered locus">BOV_0566</name>
</gene>
<reference evidence="5" key="1">
    <citation type="journal article" date="2009" name="PLoS ONE">
        <title>Genome degradation in Brucella ovis corresponds with narrowing of its host range and tissue tropism.</title>
        <authorList>
            <person name="Tsolis R.M."/>
            <person name="Seshadri R."/>
            <person name="Santos R.L."/>
            <person name="Sangari F.J."/>
            <person name="Lobo J.M."/>
            <person name="de Jong M.F."/>
            <person name="Ren Q."/>
            <person name="Myers G."/>
            <person name="Brinkac L.M."/>
            <person name="Nelson W.C."/>
            <person name="Deboy R.T."/>
            <person name="Angiuoli S."/>
            <person name="Khouri H."/>
            <person name="Dimitrov G."/>
            <person name="Robinson J.R."/>
            <person name="Mulligan S."/>
            <person name="Walker R.L."/>
            <person name="Elzer P.E."/>
            <person name="Hassan K.A."/>
            <person name="Paulsen I.T."/>
        </authorList>
    </citation>
    <scope>NUCLEOTIDE SEQUENCE [LARGE SCALE GENOMIC DNA]</scope>
    <source>
        <strain evidence="5">ATCC 25840 / 63/290 / NCTC 10512</strain>
    </source>
</reference>
<dbReference type="SFLD" id="SFLDS00003">
    <property type="entry name" value="Haloacid_Dehalogenase"/>
    <property type="match status" value="1"/>
</dbReference>
<dbReference type="CDD" id="cd02588">
    <property type="entry name" value="HAD_L2-DEX"/>
    <property type="match status" value="1"/>
</dbReference>
<dbReference type="KEGG" id="bov:BOV_0566"/>
<dbReference type="InterPro" id="IPR023198">
    <property type="entry name" value="PGP-like_dom2"/>
</dbReference>
<evidence type="ECO:0000256" key="3">
    <source>
        <dbReference type="RuleBase" id="RU368077"/>
    </source>
</evidence>
<dbReference type="PANTHER" id="PTHR43316:SF3">
    <property type="entry name" value="HALOACID DEHALOGENASE, TYPE II (AFU_ORTHOLOGUE AFUA_2G07750)-RELATED"/>
    <property type="match status" value="1"/>
</dbReference>
<dbReference type="Gene3D" id="1.10.150.240">
    <property type="entry name" value="Putative phosphatase, domain 2"/>
    <property type="match status" value="1"/>
</dbReference>
<comment type="function">
    <text evidence="3">Catalyzes the hydrolytic dehalogenation of small (S)-2-haloalkanoic acids to yield the corresponding (R)-2-hydroxyalkanoic acids.</text>
</comment>
<dbReference type="PhylomeDB" id="A0A0H3ASS6"/>
<evidence type="ECO:0000256" key="2">
    <source>
        <dbReference type="ARBA" id="ARBA00022801"/>
    </source>
</evidence>
<sequence length="255" mass="28407">MSYSSYAFDAYGTLFDVHSAVRRHADKAGPDGRALSELWRAKQLEYSWVLSLMGAYSDFWKLTEESLDYALAHYPSVDPALRNDLLNAYWKLDCYPEVPAALKALKDRGTRLAILSNGSPAMLEAAVRSAALDVLLDDVISVDMVKKYKTSLAVYELIAVQWRLYPSAISFQSSNRWDVAGAVRFGMRGVWINRSNEPDEYQQFPPGPHSAKPASSGLNHKNLNPTFIGIPLISAKIVSPGQHAPWRSLLASFRP</sequence>
<protein>
    <recommendedName>
        <fullName evidence="3">(S)-2-haloacid dehalogenase</fullName>
        <ecNumber evidence="3">3.8.1.2</ecNumber>
    </recommendedName>
    <alternativeName>
        <fullName evidence="3">2-haloalkanoic acid dehalogenase</fullName>
    </alternativeName>
    <alternativeName>
        <fullName evidence="3">Halocarboxylic acid halidohydrolase</fullName>
    </alternativeName>
    <alternativeName>
        <fullName evidence="3">L-2-haloacid dehalogenase</fullName>
    </alternativeName>
</protein>
<keyword evidence="5" id="KW-1185">Reference proteome</keyword>
<dbReference type="Gene3D" id="3.40.50.1000">
    <property type="entry name" value="HAD superfamily/HAD-like"/>
    <property type="match status" value="1"/>
</dbReference>
<keyword evidence="2 3" id="KW-0378">Hydrolase</keyword>
<organism evidence="4 5">
    <name type="scientific">Brucella ovis (strain ATCC 25840 / 63/290 / NCTC 10512)</name>
    <dbReference type="NCBI Taxonomy" id="444178"/>
    <lineage>
        <taxon>Bacteria</taxon>
        <taxon>Pseudomonadati</taxon>
        <taxon>Pseudomonadota</taxon>
        <taxon>Alphaproteobacteria</taxon>
        <taxon>Hyphomicrobiales</taxon>
        <taxon>Brucellaceae</taxon>
        <taxon>Brucella/Ochrobactrum group</taxon>
        <taxon>Brucella</taxon>
    </lineage>
</organism>
<dbReference type="Proteomes" id="UP000006383">
    <property type="component" value="Chromosome I"/>
</dbReference>
<comment type="similarity">
    <text evidence="1 3">Belongs to the HAD-like hydrolase superfamily. S-2-haloalkanoic acid dehalogenase family.</text>
</comment>
<dbReference type="GO" id="GO:0018784">
    <property type="term" value="F:(S)-2-haloacid dehalogenase activity"/>
    <property type="evidence" value="ECO:0007669"/>
    <property type="project" value="UniProtKB-UniRule"/>
</dbReference>
<dbReference type="PRINTS" id="PR00413">
    <property type="entry name" value="HADHALOGNASE"/>
</dbReference>
<dbReference type="HOGENOM" id="CLU_045011_3_1_5"/>
<dbReference type="SFLD" id="SFLDG01129">
    <property type="entry name" value="C1.5:_HAD__Beta-PGM__Phosphata"/>
    <property type="match status" value="1"/>
</dbReference>
<dbReference type="NCBIfam" id="TIGR01493">
    <property type="entry name" value="HAD-SF-IA-v2"/>
    <property type="match status" value="1"/>
</dbReference>
<name>A0A0H3ASS6_BRUO2</name>
<proteinExistence type="inferred from homology"/>
<dbReference type="EC" id="3.8.1.2" evidence="3"/>
<accession>A0A0H3ASS6</accession>
<dbReference type="Pfam" id="PF00702">
    <property type="entry name" value="Hydrolase"/>
    <property type="match status" value="1"/>
</dbReference>
<dbReference type="AlphaFoldDB" id="A0A0H3ASS6"/>
<dbReference type="SFLD" id="SFLDG01135">
    <property type="entry name" value="C1.5.6:_HAD__Beta-PGM__Phospha"/>
    <property type="match status" value="1"/>
</dbReference>
<evidence type="ECO:0000256" key="1">
    <source>
        <dbReference type="ARBA" id="ARBA00008106"/>
    </source>
</evidence>
<dbReference type="InterPro" id="IPR023214">
    <property type="entry name" value="HAD_sf"/>
</dbReference>
<dbReference type="SUPFAM" id="SSF56784">
    <property type="entry name" value="HAD-like"/>
    <property type="match status" value="1"/>
</dbReference>